<feature type="signal peptide" evidence="2">
    <location>
        <begin position="1"/>
        <end position="24"/>
    </location>
</feature>
<dbReference type="Gene3D" id="2.30.30.40">
    <property type="entry name" value="SH3 Domains"/>
    <property type="match status" value="1"/>
</dbReference>
<dbReference type="PANTHER" id="PTHR34216">
    <property type="match status" value="1"/>
</dbReference>
<evidence type="ECO:0000256" key="1">
    <source>
        <dbReference type="ARBA" id="ARBA00022729"/>
    </source>
</evidence>
<dbReference type="PROSITE" id="PS51677">
    <property type="entry name" value="NODB"/>
    <property type="match status" value="1"/>
</dbReference>
<dbReference type="GO" id="GO:0005975">
    <property type="term" value="P:carbohydrate metabolic process"/>
    <property type="evidence" value="ECO:0007669"/>
    <property type="project" value="InterPro"/>
</dbReference>
<sequence>MQRLIRAFIVVFAFVVTGSLTAQAAKPIIEVTQNVPVYDNRTGQLVEIGQLVEGETFTVEKSYGDNWWQIRWSNHYAYIAKNRTKQVKAVNYRNATAIAPAKQIVTANRDVSIMDNKTIAGTLKAFAVLKQGQTYPVISKMGNWYGIELNGRLGFVYHTNVDVTSTPTPQPKPPVTTPPNKPVAKTGFTTTYTEVIDFRRDKPMTVARLYGNTPIQYVDNPADSRYKTHVKVQWGDAPVYVRRSHVKEQTVAANRFTTLRPTGKFIIPYNSQSNHIYTNESGKLVAFGHLDTNQRFPLIRTEGNWYVTVIGGREGYIHNSKAALDRGVAVLMYHHVLPERDLGFFKHKSTTVTSEQFRQEMAYLNSQNYETITLDEFRRYLKRQITLPANSVVLTFDDGLLSTREYAYPVLKKHNFKAAQFLITARNDAANPKQVFSPNVLQALSWQDVTNMSDVFSFEGHTYNLHNLLGKTSNVLTVSNAQLAADLKRNISSLPKGPRAFAYPFGQFNANTVQIVKNAGFDLALTTRLGYNSPYEDPFYIKRVSSDQSVSLEQYKRMVRPY</sequence>
<evidence type="ECO:0000313" key="4">
    <source>
        <dbReference type="EMBL" id="CDZ99924.1"/>
    </source>
</evidence>
<evidence type="ECO:0000256" key="2">
    <source>
        <dbReference type="SAM" id="SignalP"/>
    </source>
</evidence>
<dbReference type="Gene3D" id="3.20.20.370">
    <property type="entry name" value="Glycoside hydrolase/deacetylase"/>
    <property type="match status" value="1"/>
</dbReference>
<dbReference type="PATRIC" id="fig|1461583.4.peg.338"/>
<dbReference type="PANTHER" id="PTHR34216:SF13">
    <property type="entry name" value="XYLANASE_CHITIN DEACETYLASE"/>
    <property type="match status" value="1"/>
</dbReference>
<proteinExistence type="predicted"/>
<dbReference type="SUPFAM" id="SSF88713">
    <property type="entry name" value="Glycoside hydrolase/deacetylase"/>
    <property type="match status" value="1"/>
</dbReference>
<feature type="chain" id="PRO_5001741526" evidence="2">
    <location>
        <begin position="25"/>
        <end position="562"/>
    </location>
</feature>
<feature type="domain" description="NodB homology" evidence="3">
    <location>
        <begin position="390"/>
        <end position="562"/>
    </location>
</feature>
<dbReference type="HOGENOM" id="CLU_484680_0_0_9"/>
<dbReference type="InterPro" id="IPR051398">
    <property type="entry name" value="Polysacch_Deacetylase"/>
</dbReference>
<dbReference type="InterPro" id="IPR011330">
    <property type="entry name" value="Glyco_hydro/deAcase_b/a-brl"/>
</dbReference>
<organism evidence="4">
    <name type="scientific">Metalysinibacillus saudimassiliensis</name>
    <dbReference type="NCBI Taxonomy" id="1461583"/>
    <lineage>
        <taxon>Bacteria</taxon>
        <taxon>Bacillati</taxon>
        <taxon>Bacillota</taxon>
        <taxon>Bacilli</taxon>
        <taxon>Bacillales</taxon>
        <taxon>Caryophanaceae</taxon>
        <taxon>Metalysinibacillus</taxon>
    </lineage>
</organism>
<accession>A0A078M0X1</accession>
<gene>
    <name evidence="4" type="primary">icaB</name>
    <name evidence="4" type="ORF">BN1050_00365</name>
</gene>
<dbReference type="AlphaFoldDB" id="A0A078M0X1"/>
<dbReference type="EMBL" id="LN483073">
    <property type="protein sequence ID" value="CDZ99924.1"/>
    <property type="molecule type" value="Genomic_DNA"/>
</dbReference>
<reference evidence="4" key="1">
    <citation type="submission" date="2014-07" db="EMBL/GenBank/DDBJ databases">
        <authorList>
            <person name="Urmite Genomes Urmite Genomes"/>
        </authorList>
    </citation>
    <scope>NUCLEOTIDE SEQUENCE</scope>
    <source>
        <strain evidence="4">13S34_air</strain>
    </source>
</reference>
<name>A0A078M0X1_9BACL</name>
<dbReference type="InterPro" id="IPR002509">
    <property type="entry name" value="NODB_dom"/>
</dbReference>
<dbReference type="GO" id="GO:0016810">
    <property type="term" value="F:hydrolase activity, acting on carbon-nitrogen (but not peptide) bonds"/>
    <property type="evidence" value="ECO:0007669"/>
    <property type="project" value="InterPro"/>
</dbReference>
<evidence type="ECO:0000259" key="3">
    <source>
        <dbReference type="PROSITE" id="PS51677"/>
    </source>
</evidence>
<protein>
    <submittedName>
        <fullName evidence="4">Poly-beta-1,6-N-acetyl-D-glucosamine N-deacetylase</fullName>
    </submittedName>
</protein>
<dbReference type="Pfam" id="PF01522">
    <property type="entry name" value="Polysacc_deac_1"/>
    <property type="match status" value="1"/>
</dbReference>
<keyword evidence="1 2" id="KW-0732">Signal</keyword>